<dbReference type="EMBL" id="DVFU01000088">
    <property type="protein sequence ID" value="HIQ64985.1"/>
    <property type="molecule type" value="Genomic_DNA"/>
</dbReference>
<comment type="caution">
    <text evidence="1">The sequence shown here is derived from an EMBL/GenBank/DDBJ whole genome shotgun (WGS) entry which is preliminary data.</text>
</comment>
<gene>
    <name evidence="1" type="ORF">IAC85_04515</name>
</gene>
<dbReference type="Proteomes" id="UP000886725">
    <property type="component" value="Unassembled WGS sequence"/>
</dbReference>
<evidence type="ECO:0000313" key="1">
    <source>
        <dbReference type="EMBL" id="HIQ64985.1"/>
    </source>
</evidence>
<accession>A0A9D1CKM3</accession>
<reference evidence="1" key="2">
    <citation type="journal article" date="2021" name="PeerJ">
        <title>Extensive microbial diversity within the chicken gut microbiome revealed by metagenomics and culture.</title>
        <authorList>
            <person name="Gilroy R."/>
            <person name="Ravi A."/>
            <person name="Getino M."/>
            <person name="Pursley I."/>
            <person name="Horton D.L."/>
            <person name="Alikhan N.F."/>
            <person name="Baker D."/>
            <person name="Gharbi K."/>
            <person name="Hall N."/>
            <person name="Watson M."/>
            <person name="Adriaenssens E.M."/>
            <person name="Foster-Nyarko E."/>
            <person name="Jarju S."/>
            <person name="Secka A."/>
            <person name="Antonio M."/>
            <person name="Oren A."/>
            <person name="Chaudhuri R.R."/>
            <person name="La Ragione R."/>
            <person name="Hildebrand F."/>
            <person name="Pallen M.J."/>
        </authorList>
    </citation>
    <scope>NUCLEOTIDE SEQUENCE</scope>
    <source>
        <strain evidence="1">CHK165-10780</strain>
    </source>
</reference>
<sequence length="98" mass="11931">MIIDQYLDFVKQELIREVYDEEFLRSIDLENFLEVYRIFEKYGFYFIDDIILNDLELFLEDPSKIESGILKLKDELGPDFVKKIGIDMRYLEQLYDEN</sequence>
<protein>
    <submittedName>
        <fullName evidence="1">Uncharacterized protein</fullName>
    </submittedName>
</protein>
<reference evidence="1" key="1">
    <citation type="submission" date="2020-10" db="EMBL/GenBank/DDBJ databases">
        <authorList>
            <person name="Gilroy R."/>
        </authorList>
    </citation>
    <scope>NUCLEOTIDE SEQUENCE</scope>
    <source>
        <strain evidence="1">CHK165-10780</strain>
    </source>
</reference>
<name>A0A9D1CKM3_9FIRM</name>
<evidence type="ECO:0000313" key="2">
    <source>
        <dbReference type="Proteomes" id="UP000886725"/>
    </source>
</evidence>
<proteinExistence type="predicted"/>
<dbReference type="AlphaFoldDB" id="A0A9D1CKM3"/>
<organism evidence="1 2">
    <name type="scientific">Candidatus Faecenecus gallistercoris</name>
    <dbReference type="NCBI Taxonomy" id="2840793"/>
    <lineage>
        <taxon>Bacteria</taxon>
        <taxon>Bacillati</taxon>
        <taxon>Bacillota</taxon>
        <taxon>Bacillota incertae sedis</taxon>
        <taxon>Candidatus Faecenecus</taxon>
    </lineage>
</organism>